<organism evidence="2 3">
    <name type="scientific">Scophthalmus maximus</name>
    <name type="common">Turbot</name>
    <name type="synonym">Psetta maxima</name>
    <dbReference type="NCBI Taxonomy" id="52904"/>
    <lineage>
        <taxon>Eukaryota</taxon>
        <taxon>Metazoa</taxon>
        <taxon>Chordata</taxon>
        <taxon>Craniata</taxon>
        <taxon>Vertebrata</taxon>
        <taxon>Euteleostomi</taxon>
        <taxon>Actinopterygii</taxon>
        <taxon>Neopterygii</taxon>
        <taxon>Teleostei</taxon>
        <taxon>Neoteleostei</taxon>
        <taxon>Acanthomorphata</taxon>
        <taxon>Carangaria</taxon>
        <taxon>Pleuronectiformes</taxon>
        <taxon>Pleuronectoidei</taxon>
        <taxon>Scophthalmidae</taxon>
        <taxon>Scophthalmus</taxon>
    </lineage>
</organism>
<proteinExistence type="predicted"/>
<feature type="region of interest" description="Disordered" evidence="1">
    <location>
        <begin position="1"/>
        <end position="44"/>
    </location>
</feature>
<evidence type="ECO:0000313" key="2">
    <source>
        <dbReference type="EMBL" id="KAF0043728.1"/>
    </source>
</evidence>
<name>A0A6A4TGZ8_SCOMX</name>
<comment type="caution">
    <text evidence="2">The sequence shown here is derived from an EMBL/GenBank/DDBJ whole genome shotgun (WGS) entry which is preliminary data.</text>
</comment>
<dbReference type="Proteomes" id="UP000438429">
    <property type="component" value="Unassembled WGS sequence"/>
</dbReference>
<protein>
    <submittedName>
        <fullName evidence="2">Uncharacterized protein</fullName>
    </submittedName>
</protein>
<sequence length="192" mass="22211">MSPSLEDTEGDKGEQRKTAAGRRRSSEAPSVHQHEQQTRSSQICRREHRIGQQLQLNYTAEFQCKWRQVESCLKDNKRSYAQVIGSLVITNVEFTDFKSAPDEFHFLKENKPLGFTSLQLQYSRSHLGHESRRALTQFASAATVRHMHWEEETEETVDGEGDLYGRHVADVVRLRMCAHEGLNGSEQTWRRH</sequence>
<accession>A0A6A4TGZ8</accession>
<reference evidence="2 3" key="1">
    <citation type="submission" date="2019-06" db="EMBL/GenBank/DDBJ databases">
        <title>Draft genomes of female and male turbot (Scophthalmus maximus).</title>
        <authorList>
            <person name="Xu H."/>
            <person name="Xu X.-W."/>
            <person name="Shao C."/>
            <person name="Chen S."/>
        </authorList>
    </citation>
    <scope>NUCLEOTIDE SEQUENCE [LARGE SCALE GENOMIC DNA]</scope>
    <source>
        <strain evidence="2">Ysfricsl-2016a</strain>
        <tissue evidence="2">Blood</tissue>
    </source>
</reference>
<gene>
    <name evidence="2" type="ORF">F2P81_005065</name>
</gene>
<dbReference type="AlphaFoldDB" id="A0A6A4TGZ8"/>
<evidence type="ECO:0000256" key="1">
    <source>
        <dbReference type="SAM" id="MobiDB-lite"/>
    </source>
</evidence>
<evidence type="ECO:0000313" key="3">
    <source>
        <dbReference type="Proteomes" id="UP000438429"/>
    </source>
</evidence>
<dbReference type="EMBL" id="VEVO01000004">
    <property type="protein sequence ID" value="KAF0043728.1"/>
    <property type="molecule type" value="Genomic_DNA"/>
</dbReference>